<dbReference type="InterPro" id="IPR011547">
    <property type="entry name" value="SLC26A/SulP_dom"/>
</dbReference>
<dbReference type="GO" id="GO:0016020">
    <property type="term" value="C:membrane"/>
    <property type="evidence" value="ECO:0007669"/>
    <property type="project" value="UniProtKB-SubCell"/>
</dbReference>
<evidence type="ECO:0000256" key="5">
    <source>
        <dbReference type="SAM" id="Phobius"/>
    </source>
</evidence>
<feature type="transmembrane region" description="Helical" evidence="5">
    <location>
        <begin position="186"/>
        <end position="205"/>
    </location>
</feature>
<evidence type="ECO:0000256" key="2">
    <source>
        <dbReference type="ARBA" id="ARBA00022692"/>
    </source>
</evidence>
<evidence type="ECO:0000313" key="8">
    <source>
        <dbReference type="Proteomes" id="UP001445076"/>
    </source>
</evidence>
<dbReference type="PANTHER" id="PTHR11814">
    <property type="entry name" value="SULFATE TRANSPORTER"/>
    <property type="match status" value="1"/>
</dbReference>
<feature type="domain" description="STAS" evidence="6">
    <location>
        <begin position="302"/>
        <end position="441"/>
    </location>
</feature>
<feature type="transmembrane region" description="Helical" evidence="5">
    <location>
        <begin position="112"/>
        <end position="131"/>
    </location>
</feature>
<feature type="transmembrane region" description="Helical" evidence="5">
    <location>
        <begin position="62"/>
        <end position="83"/>
    </location>
</feature>
<comment type="caution">
    <text evidence="7">The sequence shown here is derived from an EMBL/GenBank/DDBJ whole genome shotgun (WGS) entry which is preliminary data.</text>
</comment>
<feature type="transmembrane region" description="Helical" evidence="5">
    <location>
        <begin position="212"/>
        <end position="229"/>
    </location>
</feature>
<feature type="transmembrane region" description="Helical" evidence="5">
    <location>
        <begin position="152"/>
        <end position="174"/>
    </location>
</feature>
<comment type="subcellular location">
    <subcellularLocation>
        <location evidence="1">Membrane</location>
        <topology evidence="1">Multi-pass membrane protein</topology>
    </subcellularLocation>
</comment>
<dbReference type="InterPro" id="IPR001902">
    <property type="entry name" value="SLC26A/SulP_fam"/>
</dbReference>
<keyword evidence="8" id="KW-1185">Reference proteome</keyword>
<feature type="transmembrane region" description="Helical" evidence="5">
    <location>
        <begin position="249"/>
        <end position="277"/>
    </location>
</feature>
<gene>
    <name evidence="7" type="ORF">OTU49_002414</name>
</gene>
<evidence type="ECO:0000313" key="7">
    <source>
        <dbReference type="EMBL" id="KAK8741809.1"/>
    </source>
</evidence>
<proteinExistence type="predicted"/>
<keyword evidence="2 5" id="KW-0812">Transmembrane</keyword>
<dbReference type="PROSITE" id="PS50801">
    <property type="entry name" value="STAS"/>
    <property type="match status" value="1"/>
</dbReference>
<dbReference type="Proteomes" id="UP001445076">
    <property type="component" value="Unassembled WGS sequence"/>
</dbReference>
<dbReference type="AlphaFoldDB" id="A0AAW0XV10"/>
<evidence type="ECO:0000256" key="4">
    <source>
        <dbReference type="ARBA" id="ARBA00023136"/>
    </source>
</evidence>
<organism evidence="7 8">
    <name type="scientific">Cherax quadricarinatus</name>
    <name type="common">Australian red claw crayfish</name>
    <dbReference type="NCBI Taxonomy" id="27406"/>
    <lineage>
        <taxon>Eukaryota</taxon>
        <taxon>Metazoa</taxon>
        <taxon>Ecdysozoa</taxon>
        <taxon>Arthropoda</taxon>
        <taxon>Crustacea</taxon>
        <taxon>Multicrustacea</taxon>
        <taxon>Malacostraca</taxon>
        <taxon>Eumalacostraca</taxon>
        <taxon>Eucarida</taxon>
        <taxon>Decapoda</taxon>
        <taxon>Pleocyemata</taxon>
        <taxon>Astacidea</taxon>
        <taxon>Parastacoidea</taxon>
        <taxon>Parastacidae</taxon>
        <taxon>Cherax</taxon>
    </lineage>
</organism>
<dbReference type="CDD" id="cd07042">
    <property type="entry name" value="STAS_SulP_like_sulfate_transporter"/>
    <property type="match status" value="1"/>
</dbReference>
<dbReference type="InterPro" id="IPR002645">
    <property type="entry name" value="STAS_dom"/>
</dbReference>
<evidence type="ECO:0000256" key="1">
    <source>
        <dbReference type="ARBA" id="ARBA00004141"/>
    </source>
</evidence>
<accession>A0AAW0XV10</accession>
<dbReference type="SUPFAM" id="SSF52091">
    <property type="entry name" value="SpoIIaa-like"/>
    <property type="match status" value="1"/>
</dbReference>
<feature type="non-terminal residue" evidence="7">
    <location>
        <position position="1"/>
    </location>
</feature>
<reference evidence="7 8" key="1">
    <citation type="journal article" date="2024" name="BMC Genomics">
        <title>Genome assembly of redclaw crayfish (Cherax quadricarinatus) provides insights into its immune adaptation and hypoxia tolerance.</title>
        <authorList>
            <person name="Liu Z."/>
            <person name="Zheng J."/>
            <person name="Li H."/>
            <person name="Fang K."/>
            <person name="Wang S."/>
            <person name="He J."/>
            <person name="Zhou D."/>
            <person name="Weng S."/>
            <person name="Chi M."/>
            <person name="Gu Z."/>
            <person name="He J."/>
            <person name="Li F."/>
            <person name="Wang M."/>
        </authorList>
    </citation>
    <scope>NUCLEOTIDE SEQUENCE [LARGE SCALE GENOMIC DNA]</scope>
    <source>
        <strain evidence="7">ZL_2023a</strain>
    </source>
</reference>
<sequence length="457" mass="50616">QIPFLLGIHTRSFDGPLKIIYIFIEIFTLIFTSNPAVMVISVFTLTAMIFSNEIIKPWCRTITKLPIPAEFIVVAVGTLASYFGKFKDTYHVKIVGEIPTGLPEPSSPPFELLPAVAVDSTVISIVAYTLSISMARIFAKKYNYSIDANQELYAMGASNIFGSFFGCAPIAVSLARSLIQEAAGCMTQLTSLICCFVLVFVLLFLGPLFETLPNCVLSCIIVVALKEMFMQVLDLKKVWAISRTDALIWIVSFLSVVIIDIDYGLLIGIIISLLVLLGRSQKPKTARLGRVPNTDDYLDVSKHFIAVEIPTLCIFQFCGALHFANCEYFIKKLSAALRKESYDNVATKPLSEKQLQLKADLTFNQTKIQYLVIEMNGMSYTDSSGGILLGQLCKEYKEEGITMCLAAPSENVLETLEACGTLDVISPERIYHSVQDAVKSLTQHDRLVAEDHSYTKL</sequence>
<evidence type="ECO:0000256" key="3">
    <source>
        <dbReference type="ARBA" id="ARBA00022989"/>
    </source>
</evidence>
<dbReference type="EMBL" id="JARKIK010000030">
    <property type="protein sequence ID" value="KAK8741809.1"/>
    <property type="molecule type" value="Genomic_DNA"/>
</dbReference>
<dbReference type="Pfam" id="PF01740">
    <property type="entry name" value="STAS"/>
    <property type="match status" value="1"/>
</dbReference>
<keyword evidence="4 5" id="KW-0472">Membrane</keyword>
<dbReference type="GO" id="GO:0055085">
    <property type="term" value="P:transmembrane transport"/>
    <property type="evidence" value="ECO:0007669"/>
    <property type="project" value="InterPro"/>
</dbReference>
<evidence type="ECO:0000259" key="6">
    <source>
        <dbReference type="PROSITE" id="PS50801"/>
    </source>
</evidence>
<dbReference type="Pfam" id="PF00916">
    <property type="entry name" value="Sulfate_transp"/>
    <property type="match status" value="1"/>
</dbReference>
<dbReference type="InterPro" id="IPR036513">
    <property type="entry name" value="STAS_dom_sf"/>
</dbReference>
<dbReference type="Gene3D" id="3.30.750.24">
    <property type="entry name" value="STAS domain"/>
    <property type="match status" value="1"/>
</dbReference>
<name>A0AAW0XV10_CHEQU</name>
<feature type="transmembrane region" description="Helical" evidence="5">
    <location>
        <begin position="20"/>
        <end position="50"/>
    </location>
</feature>
<keyword evidence="3 5" id="KW-1133">Transmembrane helix</keyword>
<protein>
    <recommendedName>
        <fullName evidence="6">STAS domain-containing protein</fullName>
    </recommendedName>
</protein>